<dbReference type="PATRIC" id="fig|1365250.3.peg.481"/>
<accession>A0A167AVF2</accession>
<gene>
    <name evidence="1" type="ORF">N475_25760</name>
</gene>
<dbReference type="Gene3D" id="2.40.30.10">
    <property type="entry name" value="Translation factors"/>
    <property type="match status" value="1"/>
</dbReference>
<organism evidence="1 2">
    <name type="scientific">Pseudoalteromonas luteoviolacea DSM 6061</name>
    <dbReference type="NCBI Taxonomy" id="1365250"/>
    <lineage>
        <taxon>Bacteria</taxon>
        <taxon>Pseudomonadati</taxon>
        <taxon>Pseudomonadota</taxon>
        <taxon>Gammaproteobacteria</taxon>
        <taxon>Alteromonadales</taxon>
        <taxon>Pseudoalteromonadaceae</taxon>
        <taxon>Pseudoalteromonas</taxon>
    </lineage>
</organism>
<keyword evidence="2" id="KW-1185">Reference proteome</keyword>
<reference evidence="1 2" key="1">
    <citation type="submission" date="2013-07" db="EMBL/GenBank/DDBJ databases">
        <title>Comparative Genomic and Metabolomic Analysis of Twelve Strains of Pseudoalteromonas luteoviolacea.</title>
        <authorList>
            <person name="Vynne N.G."/>
            <person name="Mansson M."/>
            <person name="Gram L."/>
        </authorList>
    </citation>
    <scope>NUCLEOTIDE SEQUENCE [LARGE SCALE GENOMIC DNA]</scope>
    <source>
        <strain evidence="1 2">DSM 6061</strain>
    </source>
</reference>
<sequence>MKCIRAKICFLKESEGGRACMPVGAGYSPHIVVLGTEDYLAVRVLEVPKDSRQGQEFIGTIELMYSEDVDYSAFSKDAEFKLLEGSRIVGSGKVEAAE</sequence>
<evidence type="ECO:0000313" key="2">
    <source>
        <dbReference type="Proteomes" id="UP000076643"/>
    </source>
</evidence>
<dbReference type="EMBL" id="AUYB01000039">
    <property type="protein sequence ID" value="KZN45847.1"/>
    <property type="molecule type" value="Genomic_DNA"/>
</dbReference>
<dbReference type="AlphaFoldDB" id="A0A167AVF2"/>
<evidence type="ECO:0008006" key="3">
    <source>
        <dbReference type="Google" id="ProtNLM"/>
    </source>
</evidence>
<proteinExistence type="predicted"/>
<name>A0A167AVF2_9GAMM</name>
<dbReference type="Proteomes" id="UP000076643">
    <property type="component" value="Unassembled WGS sequence"/>
</dbReference>
<comment type="caution">
    <text evidence="1">The sequence shown here is derived from an EMBL/GenBank/DDBJ whole genome shotgun (WGS) entry which is preliminary data.</text>
</comment>
<evidence type="ECO:0000313" key="1">
    <source>
        <dbReference type="EMBL" id="KZN45847.1"/>
    </source>
</evidence>
<protein>
    <recommendedName>
        <fullName evidence="3">Translation elongation factor EFTu/EF1A C-terminal domain-containing protein</fullName>
    </recommendedName>
</protein>